<sequence>MAGGVLLSNRNKGHPAKRGDNYYGTPILISVPSARKEDYAIAFGFSANEAYMGISVRAHFRYDMGNKHPARFERINHQVFLVVSDIGNVYFQEAWIDKIADRNYDEFMAFWRSDINPNLSQKERKLATEVDLTMLPKAAAEFLDKNN</sequence>
<dbReference type="RefSeq" id="WP_147305556.1">
    <property type="nucleotide sequence ID" value="NZ_NFZW01000024.1"/>
</dbReference>
<dbReference type="AlphaFoldDB" id="A0A3E0WJI2"/>
<organism evidence="1 2">
    <name type="scientific">Alkalilimnicola ehrlichii</name>
    <dbReference type="NCBI Taxonomy" id="351052"/>
    <lineage>
        <taxon>Bacteria</taxon>
        <taxon>Pseudomonadati</taxon>
        <taxon>Pseudomonadota</taxon>
        <taxon>Gammaproteobacteria</taxon>
        <taxon>Chromatiales</taxon>
        <taxon>Ectothiorhodospiraceae</taxon>
        <taxon>Alkalilimnicola</taxon>
    </lineage>
</organism>
<reference evidence="2" key="1">
    <citation type="submission" date="2017-05" db="EMBL/GenBank/DDBJ databases">
        <authorList>
            <person name="Sharma S."/>
            <person name="Sidhu C."/>
            <person name="Pinnaka A.K."/>
        </authorList>
    </citation>
    <scope>NUCLEOTIDE SEQUENCE [LARGE SCALE GENOMIC DNA]</scope>
    <source>
        <strain evidence="2">AK93</strain>
    </source>
</reference>
<dbReference type="EMBL" id="NFZW01000024">
    <property type="protein sequence ID" value="RFA32938.1"/>
    <property type="molecule type" value="Genomic_DNA"/>
</dbReference>
<keyword evidence="2" id="KW-1185">Reference proteome</keyword>
<protein>
    <submittedName>
        <fullName evidence="1">Uncharacterized protein</fullName>
    </submittedName>
</protein>
<gene>
    <name evidence="1" type="ORF">CAL65_18545</name>
</gene>
<dbReference type="Proteomes" id="UP000256763">
    <property type="component" value="Unassembled WGS sequence"/>
</dbReference>
<proteinExistence type="predicted"/>
<evidence type="ECO:0000313" key="1">
    <source>
        <dbReference type="EMBL" id="RFA32938.1"/>
    </source>
</evidence>
<comment type="caution">
    <text evidence="1">The sequence shown here is derived from an EMBL/GenBank/DDBJ whole genome shotgun (WGS) entry which is preliminary data.</text>
</comment>
<evidence type="ECO:0000313" key="2">
    <source>
        <dbReference type="Proteomes" id="UP000256763"/>
    </source>
</evidence>
<accession>A0A3E0WJI2</accession>
<name>A0A3E0WJI2_9GAMM</name>